<evidence type="ECO:0000256" key="3">
    <source>
        <dbReference type="SAM" id="MobiDB-lite"/>
    </source>
</evidence>
<feature type="region of interest" description="Disordered" evidence="3">
    <location>
        <begin position="186"/>
        <end position="223"/>
    </location>
</feature>
<proteinExistence type="inferred from homology"/>
<feature type="compositionally biased region" description="Basic and acidic residues" evidence="3">
    <location>
        <begin position="186"/>
        <end position="195"/>
    </location>
</feature>
<name>A0ABT0KVS0_9GAMM</name>
<evidence type="ECO:0000256" key="1">
    <source>
        <dbReference type="ARBA" id="ARBA00010873"/>
    </source>
</evidence>
<dbReference type="EMBL" id="JAKIKU010000024">
    <property type="protein sequence ID" value="MCL1047941.1"/>
    <property type="molecule type" value="Genomic_DNA"/>
</dbReference>
<evidence type="ECO:0000313" key="6">
    <source>
        <dbReference type="Proteomes" id="UP001202134"/>
    </source>
</evidence>
<comment type="caution">
    <text evidence="5">The sequence shown here is derived from an EMBL/GenBank/DDBJ whole genome shotgun (WGS) entry which is preliminary data.</text>
</comment>
<evidence type="ECO:0000256" key="2">
    <source>
        <dbReference type="ARBA" id="ARBA00022971"/>
    </source>
</evidence>
<gene>
    <name evidence="5" type="ORF">L2737_21820</name>
</gene>
<feature type="domain" description="MobA/MobL protein" evidence="4">
    <location>
        <begin position="1"/>
        <end position="49"/>
    </location>
</feature>
<evidence type="ECO:0000313" key="5">
    <source>
        <dbReference type="EMBL" id="MCL1047941.1"/>
    </source>
</evidence>
<organism evidence="5 6">
    <name type="scientific">Shewanella electrodiphila</name>
    <dbReference type="NCBI Taxonomy" id="934143"/>
    <lineage>
        <taxon>Bacteria</taxon>
        <taxon>Pseudomonadati</taxon>
        <taxon>Pseudomonadota</taxon>
        <taxon>Gammaproteobacteria</taxon>
        <taxon>Alteromonadales</taxon>
        <taxon>Shewanellaceae</taxon>
        <taxon>Shewanella</taxon>
    </lineage>
</organism>
<feature type="compositionally biased region" description="Basic and acidic residues" evidence="3">
    <location>
        <begin position="203"/>
        <end position="216"/>
    </location>
</feature>
<dbReference type="RefSeq" id="WP_248957082.1">
    <property type="nucleotide sequence ID" value="NZ_JAKIKU010000024.1"/>
</dbReference>
<dbReference type="InterPro" id="IPR005053">
    <property type="entry name" value="MobA_MobL"/>
</dbReference>
<evidence type="ECO:0000259" key="4">
    <source>
        <dbReference type="Pfam" id="PF03389"/>
    </source>
</evidence>
<comment type="similarity">
    <text evidence="1">Belongs to the MobA/MobL family.</text>
</comment>
<keyword evidence="6" id="KW-1185">Reference proteome</keyword>
<accession>A0ABT0KVS0</accession>
<dbReference type="Pfam" id="PF03389">
    <property type="entry name" value="MobA_MobL"/>
    <property type="match status" value="1"/>
</dbReference>
<protein>
    <submittedName>
        <fullName evidence="5">MobA/MobL family protein</fullName>
    </submittedName>
</protein>
<feature type="non-terminal residue" evidence="5">
    <location>
        <position position="1"/>
    </location>
</feature>
<keyword evidence="2" id="KW-0184">Conjugation</keyword>
<sequence>EVRQLWEQLANEKLAEHKHDLIDCRSYADQGKDIEPQLKMGSVATKLERDAYEKAKTAAKEKGEVFNGIAPVTIRGEINAMIAERNSLVLEASNKIIFERENRDRIDRVNRTLGEITDKIKYTESVIDRTQRVIDENAVRTRDAESANDWAAKRCENLPKRIDEITDKHERVLSVGEWAAERCKNLPKRSDETKQRVTNSKSEASRIHNSITERAKPAPSPFDNKYERAFFERKRRIDRAIRETDRKLDGSKLGDVQRSNDVKDAAKTLAYILLDRHTKGRFDKRQLTVLDDFAKKLGINENQGSDFRQNVRLATDKINTVKVLENNPHVFHLLNFPSQEREHYQTVTADFDRFIVHIDKQRAELRQKYQSKLGKNDTSRVTAEILTVEPYLAALTKYTNNSEKTDESRALAEQHINKTLRLTAKQYKIAYEGLNTLSSTESAQKHAKELGDSLSSFTTDYAEKLTEVDLRSINEGLKVIDRGIEISNTSQSRNNLSPDF</sequence>
<reference evidence="5 6" key="1">
    <citation type="submission" date="2022-01" db="EMBL/GenBank/DDBJ databases">
        <title>Whole genome-based taxonomy of the Shewanellaceae.</title>
        <authorList>
            <person name="Martin-Rodriguez A.J."/>
        </authorList>
    </citation>
    <scope>NUCLEOTIDE SEQUENCE [LARGE SCALE GENOMIC DNA]</scope>
    <source>
        <strain evidence="5 6">DSM 24955</strain>
    </source>
</reference>
<dbReference type="Proteomes" id="UP001202134">
    <property type="component" value="Unassembled WGS sequence"/>
</dbReference>